<evidence type="ECO:0000256" key="1">
    <source>
        <dbReference type="SAM" id="MobiDB-lite"/>
    </source>
</evidence>
<keyword evidence="2" id="KW-0378">Hydrolase</keyword>
<reference evidence="2 3" key="1">
    <citation type="journal article" date="2018" name="Sci. Rep.">
        <title>Genomic and ecological study of two distinctive freshwater bacteriophages infecting a Comamonadaceae bacterium.</title>
        <authorList>
            <person name="Moon K."/>
            <person name="Kang I."/>
            <person name="Kim S."/>
            <person name="Kim S.J."/>
            <person name="Cho J.C."/>
        </authorList>
    </citation>
    <scope>NUCLEOTIDE SEQUENCE [LARGE SCALE GENOMIC DNA]</scope>
</reference>
<keyword evidence="2" id="KW-0255">Endonuclease</keyword>
<feature type="region of interest" description="Disordered" evidence="1">
    <location>
        <begin position="96"/>
        <end position="127"/>
    </location>
</feature>
<accession>A0A384UH45</accession>
<proteinExistence type="predicted"/>
<dbReference type="InterPro" id="IPR038563">
    <property type="entry name" value="Endonuclease_7_sf"/>
</dbReference>
<keyword evidence="3" id="KW-1185">Reference proteome</keyword>
<feature type="compositionally biased region" description="Basic residues" evidence="1">
    <location>
        <begin position="110"/>
        <end position="127"/>
    </location>
</feature>
<keyword evidence="2" id="KW-0540">Nuclease</keyword>
<evidence type="ECO:0000313" key="3">
    <source>
        <dbReference type="Proteomes" id="UP000261817"/>
    </source>
</evidence>
<protein>
    <submittedName>
        <fullName evidence="2">DNA endonuclease VII</fullName>
    </submittedName>
</protein>
<dbReference type="SUPFAM" id="SSF54060">
    <property type="entry name" value="His-Me finger endonucleases"/>
    <property type="match status" value="1"/>
</dbReference>
<gene>
    <name evidence="2" type="ORF">P26059B_0023</name>
</gene>
<dbReference type="Gene3D" id="3.40.1800.10">
    <property type="entry name" value="His-Me finger endonucleases"/>
    <property type="match status" value="1"/>
</dbReference>
<dbReference type="InterPro" id="IPR044925">
    <property type="entry name" value="His-Me_finger_sf"/>
</dbReference>
<dbReference type="EMBL" id="KY981272">
    <property type="protein sequence ID" value="ASJ79299.1"/>
    <property type="molecule type" value="Genomic_DNA"/>
</dbReference>
<dbReference type="Pfam" id="PF02945">
    <property type="entry name" value="Endonuclease_7"/>
    <property type="match status" value="1"/>
</dbReference>
<organism evidence="2 3">
    <name type="scientific">Curvibacter phage P26059B</name>
    <dbReference type="NCBI Taxonomy" id="1983784"/>
    <lineage>
        <taxon>Viruses</taxon>
        <taxon>Duplodnaviria</taxon>
        <taxon>Heunggongvirae</taxon>
        <taxon>Uroviricota</taxon>
        <taxon>Caudoviricetes</taxon>
        <taxon>Autographivirales</taxon>
        <taxon>Autonotataviridae</taxon>
        <taxon>Kalppathivirus</taxon>
        <taxon>Kalppathivirus P26059B</taxon>
    </lineage>
</organism>
<dbReference type="InterPro" id="IPR004211">
    <property type="entry name" value="Endonuclease_7"/>
</dbReference>
<sequence>MSLTPYKLKVSEVSVIRERLAEEQGGRCAICQLPLSKPVLDHDHVTGAVRATLHNGCNALLGKVENNYKRYGVVNLAAFLAGTAAYLQKHQTNRTGYLHPTFKTEEQKRERRNTKARAARAARKSSE</sequence>
<evidence type="ECO:0000313" key="2">
    <source>
        <dbReference type="EMBL" id="ASJ79299.1"/>
    </source>
</evidence>
<dbReference type="GO" id="GO:0004519">
    <property type="term" value="F:endonuclease activity"/>
    <property type="evidence" value="ECO:0007669"/>
    <property type="project" value="UniProtKB-KW"/>
</dbReference>
<dbReference type="Proteomes" id="UP000261817">
    <property type="component" value="Segment"/>
</dbReference>
<name>A0A384UH45_9CAUD</name>